<evidence type="ECO:0000259" key="9">
    <source>
        <dbReference type="SMART" id="SM00656"/>
    </source>
</evidence>
<organism evidence="10 11">
    <name type="scientific">Canna indica</name>
    <name type="common">Indian-shot</name>
    <dbReference type="NCBI Taxonomy" id="4628"/>
    <lineage>
        <taxon>Eukaryota</taxon>
        <taxon>Viridiplantae</taxon>
        <taxon>Streptophyta</taxon>
        <taxon>Embryophyta</taxon>
        <taxon>Tracheophyta</taxon>
        <taxon>Spermatophyta</taxon>
        <taxon>Magnoliopsida</taxon>
        <taxon>Liliopsida</taxon>
        <taxon>Zingiberales</taxon>
        <taxon>Cannaceae</taxon>
        <taxon>Canna</taxon>
    </lineage>
</organism>
<dbReference type="GO" id="GO:0046872">
    <property type="term" value="F:metal ion binding"/>
    <property type="evidence" value="ECO:0007669"/>
    <property type="project" value="UniProtKB-KW"/>
</dbReference>
<feature type="chain" id="PRO_5042662287" description="Pectate lyase" evidence="8">
    <location>
        <begin position="23"/>
        <end position="419"/>
    </location>
</feature>
<evidence type="ECO:0000256" key="1">
    <source>
        <dbReference type="ARBA" id="ARBA00000695"/>
    </source>
</evidence>
<evidence type="ECO:0000256" key="2">
    <source>
        <dbReference type="ARBA" id="ARBA00005220"/>
    </source>
</evidence>
<dbReference type="EMBL" id="CP136896">
    <property type="protein sequence ID" value="WOL13065.1"/>
    <property type="molecule type" value="Genomic_DNA"/>
</dbReference>
<keyword evidence="7 8" id="KW-0456">Lyase</keyword>
<evidence type="ECO:0000313" key="11">
    <source>
        <dbReference type="Proteomes" id="UP001327560"/>
    </source>
</evidence>
<feature type="domain" description="Pectate lyase" evidence="9">
    <location>
        <begin position="153"/>
        <end position="350"/>
    </location>
</feature>
<dbReference type="InterPro" id="IPR011050">
    <property type="entry name" value="Pectin_lyase_fold/virulence"/>
</dbReference>
<dbReference type="InterPro" id="IPR018082">
    <property type="entry name" value="AmbAllergen"/>
</dbReference>
<evidence type="ECO:0000256" key="6">
    <source>
        <dbReference type="ARBA" id="ARBA00022837"/>
    </source>
</evidence>
<dbReference type="InterPro" id="IPR012334">
    <property type="entry name" value="Pectin_lyas_fold"/>
</dbReference>
<dbReference type="AlphaFoldDB" id="A0AAQ3QM34"/>
<protein>
    <recommendedName>
        <fullName evidence="3 8">Pectate lyase</fullName>
        <ecNumber evidence="3 8">4.2.2.2</ecNumber>
    </recommendedName>
</protein>
<evidence type="ECO:0000256" key="7">
    <source>
        <dbReference type="ARBA" id="ARBA00023239"/>
    </source>
</evidence>
<gene>
    <name evidence="10" type="ORF">Cni_G21834</name>
</gene>
<evidence type="ECO:0000256" key="5">
    <source>
        <dbReference type="ARBA" id="ARBA00022729"/>
    </source>
</evidence>
<evidence type="ECO:0000256" key="3">
    <source>
        <dbReference type="ARBA" id="ARBA00012272"/>
    </source>
</evidence>
<evidence type="ECO:0000256" key="8">
    <source>
        <dbReference type="RuleBase" id="RU361123"/>
    </source>
</evidence>
<name>A0AAQ3QM34_9LILI</name>
<dbReference type="SUPFAM" id="SSF51126">
    <property type="entry name" value="Pectin lyase-like"/>
    <property type="match status" value="1"/>
</dbReference>
<dbReference type="PRINTS" id="PR00807">
    <property type="entry name" value="AMBALLERGEN"/>
</dbReference>
<feature type="signal peptide" evidence="8">
    <location>
        <begin position="1"/>
        <end position="22"/>
    </location>
</feature>
<dbReference type="SMART" id="SM00656">
    <property type="entry name" value="Amb_all"/>
    <property type="match status" value="1"/>
</dbReference>
<dbReference type="PANTHER" id="PTHR31683:SF208">
    <property type="entry name" value="PECTATE LYASE"/>
    <property type="match status" value="1"/>
</dbReference>
<keyword evidence="5 8" id="KW-0732">Signal</keyword>
<dbReference type="Pfam" id="PF00544">
    <property type="entry name" value="Pectate_lyase_4"/>
    <property type="match status" value="1"/>
</dbReference>
<accession>A0AAQ3QM34</accession>
<comment type="catalytic activity">
    <reaction evidence="1 8">
        <text>Eliminative cleavage of (1-&gt;4)-alpha-D-galacturonan to give oligosaccharides with 4-deoxy-alpha-D-galact-4-enuronosyl groups at their non-reducing ends.</text>
        <dbReference type="EC" id="4.2.2.2"/>
    </reaction>
</comment>
<dbReference type="GO" id="GO:0030570">
    <property type="term" value="F:pectate lyase activity"/>
    <property type="evidence" value="ECO:0007669"/>
    <property type="project" value="UniProtKB-EC"/>
</dbReference>
<evidence type="ECO:0000256" key="4">
    <source>
        <dbReference type="ARBA" id="ARBA00022723"/>
    </source>
</evidence>
<comment type="pathway">
    <text evidence="2 8">Glycan metabolism; pectin degradation; 2-dehydro-3-deoxy-D-gluconate from pectin: step 2/5.</text>
</comment>
<comment type="similarity">
    <text evidence="8">Belongs to the polysaccharide lyase 1 family.</text>
</comment>
<dbReference type="PANTHER" id="PTHR31683">
    <property type="entry name" value="PECTATE LYASE 18-RELATED"/>
    <property type="match status" value="1"/>
</dbReference>
<keyword evidence="11" id="KW-1185">Reference proteome</keyword>
<dbReference type="EC" id="4.2.2.2" evidence="3 8"/>
<dbReference type="Proteomes" id="UP001327560">
    <property type="component" value="Chromosome 7"/>
</dbReference>
<comment type="cofactor">
    <cofactor evidence="8">
        <name>Ca(2+)</name>
        <dbReference type="ChEBI" id="CHEBI:29108"/>
    </cofactor>
    <text evidence="8">Binds 1 Ca(2+) ion. Required for its activity.</text>
</comment>
<proteinExistence type="inferred from homology"/>
<evidence type="ECO:0000313" key="10">
    <source>
        <dbReference type="EMBL" id="WOL13065.1"/>
    </source>
</evidence>
<dbReference type="InterPro" id="IPR002022">
    <property type="entry name" value="Pec_lyase"/>
</dbReference>
<sequence length="419" mass="47316">MAKSLRWVPFLLLLLGVLLVLGLGWIGSDKPLELRATSKASKLSKAKFIEQAKKIAFEVEMAISKSKTARYLDRSLTGNPIDDCWRRDPKWHLNRTRLADCGIGFGRDAIGGRDGEIYVVTDPGHDDPVNPRQGTLRHAVIQERPLWIIFKRNMVIKLKQELIMTSYKTIDGRGAKVHIAYGACLTLQYISHVIIHNVHIHDCMRTGHARVRNSSTHCGWRGMADGDGISIFSSSNVWVDHCSLSKCSDGLVDAIRGSTNITITNNHFSHHNKVMLLGHNDAYKQDDHMLATIALNHFGEGVTQRMPRCRRGFFHVINNDYTHWRMYAIGGSANPFIISQANRYVAPNNRYAKEVTKRANTSKNEWKKWRWISENDIFLNGAFFVSSHQKSPVTNKTTSWDPKTTADAGVLPCRIGSRC</sequence>
<dbReference type="Gene3D" id="2.160.20.10">
    <property type="entry name" value="Single-stranded right-handed beta-helix, Pectin lyase-like"/>
    <property type="match status" value="1"/>
</dbReference>
<keyword evidence="4 8" id="KW-0479">Metal-binding</keyword>
<dbReference type="InterPro" id="IPR045032">
    <property type="entry name" value="PEL"/>
</dbReference>
<reference evidence="10 11" key="1">
    <citation type="submission" date="2023-10" db="EMBL/GenBank/DDBJ databases">
        <title>Chromosome-scale genome assembly provides insights into flower coloration mechanisms of Canna indica.</title>
        <authorList>
            <person name="Li C."/>
        </authorList>
    </citation>
    <scope>NUCLEOTIDE SEQUENCE [LARGE SCALE GENOMIC DNA]</scope>
    <source>
        <tissue evidence="10">Flower</tissue>
    </source>
</reference>
<keyword evidence="6 8" id="KW-0106">Calcium</keyword>